<comment type="caution">
    <text evidence="1">The sequence shown here is derived from an EMBL/GenBank/DDBJ whole genome shotgun (WGS) entry which is preliminary data.</text>
</comment>
<reference evidence="1 2" key="1">
    <citation type="submission" date="2014-07" db="EMBL/GenBank/DDBJ databases">
        <authorList>
            <person name="McCorrison J."/>
            <person name="Sanka R."/>
            <person name="Torralba M."/>
            <person name="Gillis M."/>
            <person name="Haft D.H."/>
            <person name="Methe B."/>
            <person name="Sutton G."/>
            <person name="Nelson K.E."/>
        </authorList>
    </citation>
    <scope>NUCLEOTIDE SEQUENCE [LARGE SCALE GENOMIC DNA]</scope>
    <source>
        <strain evidence="1 2">S9-PR14</strain>
    </source>
</reference>
<dbReference type="Proteomes" id="UP000029723">
    <property type="component" value="Unassembled WGS sequence"/>
</dbReference>
<evidence type="ECO:0000313" key="2">
    <source>
        <dbReference type="Proteomes" id="UP000029723"/>
    </source>
</evidence>
<name>A0A098YPX2_9BACT</name>
<sequence>MKQHRIGNQGKYQTTHINMSLYNYLVKSSVSAEEIRCNFHREEVEQLYNLLREKGYDAYFDFVKNNQKDILRYIALSDSQRRQKKWINHPQQLLLRFAALQIAEITVKFQNDILDISNIVDSGSYRNFLATCADGVAPLLVSTPLREFPFEGYDNPFLEFHEGTSHPSE</sequence>
<dbReference type="AlphaFoldDB" id="A0A098YPX2"/>
<evidence type="ECO:0000313" key="1">
    <source>
        <dbReference type="EMBL" id="KGI21795.1"/>
    </source>
</evidence>
<dbReference type="EMBL" id="JRPQ01000123">
    <property type="protein sequence ID" value="KGI21795.1"/>
    <property type="molecule type" value="Genomic_DNA"/>
</dbReference>
<gene>
    <name evidence="1" type="ORF">HMPREF9304_08230</name>
</gene>
<accession>A0A098YPX2</accession>
<organism evidence="1 2">
    <name type="scientific">Hoylesella timonensis S9-PR14</name>
    <dbReference type="NCBI Taxonomy" id="1401062"/>
    <lineage>
        <taxon>Bacteria</taxon>
        <taxon>Pseudomonadati</taxon>
        <taxon>Bacteroidota</taxon>
        <taxon>Bacteroidia</taxon>
        <taxon>Bacteroidales</taxon>
        <taxon>Prevotellaceae</taxon>
        <taxon>Hoylesella</taxon>
    </lineage>
</organism>
<proteinExistence type="predicted"/>
<protein>
    <submittedName>
        <fullName evidence="1">Uncharacterized protein</fullName>
    </submittedName>
</protein>